<keyword evidence="8 15" id="KW-0547">Nucleotide-binding</keyword>
<dbReference type="GO" id="GO:0005776">
    <property type="term" value="C:autophagosome"/>
    <property type="evidence" value="ECO:0007669"/>
    <property type="project" value="TreeGrafter"/>
</dbReference>
<dbReference type="InterPro" id="IPR008271">
    <property type="entry name" value="Ser/Thr_kinase_AS"/>
</dbReference>
<dbReference type="GO" id="GO:0000045">
    <property type="term" value="P:autophagosome assembly"/>
    <property type="evidence" value="ECO:0007669"/>
    <property type="project" value="TreeGrafter"/>
</dbReference>
<dbReference type="GO" id="GO:0034045">
    <property type="term" value="C:phagophore assembly site membrane"/>
    <property type="evidence" value="ECO:0007669"/>
    <property type="project" value="UniProtKB-SubCell"/>
</dbReference>
<feature type="binding site" evidence="15">
    <location>
        <position position="243"/>
    </location>
    <ligand>
        <name>ATP</name>
        <dbReference type="ChEBI" id="CHEBI:30616"/>
    </ligand>
</feature>
<gene>
    <name evidence="19" type="ORF">AYL99_01924</name>
</gene>
<evidence type="ECO:0000259" key="18">
    <source>
        <dbReference type="PROSITE" id="PS50011"/>
    </source>
</evidence>
<evidence type="ECO:0000313" key="20">
    <source>
        <dbReference type="Proteomes" id="UP000078343"/>
    </source>
</evidence>
<evidence type="ECO:0000256" key="11">
    <source>
        <dbReference type="ARBA" id="ARBA00023006"/>
    </source>
</evidence>
<evidence type="ECO:0000256" key="14">
    <source>
        <dbReference type="ARBA" id="ARBA00048679"/>
    </source>
</evidence>
<dbReference type="PANTHER" id="PTHR24348">
    <property type="entry name" value="SERINE/THREONINE-PROTEIN KINASE UNC-51-RELATED"/>
    <property type="match status" value="1"/>
</dbReference>
<keyword evidence="10 15" id="KW-0067">ATP-binding</keyword>
<dbReference type="GO" id="GO:0005524">
    <property type="term" value="F:ATP binding"/>
    <property type="evidence" value="ECO:0007669"/>
    <property type="project" value="UniProtKB-UniRule"/>
</dbReference>
<dbReference type="InterPro" id="IPR017441">
    <property type="entry name" value="Protein_kinase_ATP_BS"/>
</dbReference>
<evidence type="ECO:0000256" key="9">
    <source>
        <dbReference type="ARBA" id="ARBA00022777"/>
    </source>
</evidence>
<dbReference type="AlphaFoldDB" id="A0A178ZSA3"/>
<name>A0A178ZSA3_9EURO</name>
<dbReference type="PROSITE" id="PS00107">
    <property type="entry name" value="PROTEIN_KINASE_ATP"/>
    <property type="match status" value="1"/>
</dbReference>
<protein>
    <recommendedName>
        <fullName evidence="4">Serine/threonine-protein kinase ATG1</fullName>
        <ecNumber evidence="3">2.7.11.1</ecNumber>
    </recommendedName>
    <alternativeName>
        <fullName evidence="12">Autophagy-related protein 1</fullName>
    </alternativeName>
    <alternativeName>
        <fullName evidence="5">Serine/threonine-protein kinase atg1</fullName>
    </alternativeName>
</protein>
<dbReference type="RefSeq" id="XP_018696064.1">
    <property type="nucleotide sequence ID" value="XM_018833440.1"/>
</dbReference>
<dbReference type="PANTHER" id="PTHR24348:SF22">
    <property type="entry name" value="NON-SPECIFIC SERINE_THREONINE PROTEIN KINASE"/>
    <property type="match status" value="1"/>
</dbReference>
<evidence type="ECO:0000256" key="1">
    <source>
        <dbReference type="ARBA" id="ARBA00004623"/>
    </source>
</evidence>
<dbReference type="SUPFAM" id="SSF49879">
    <property type="entry name" value="SMAD/FHA domain"/>
    <property type="match status" value="1"/>
</dbReference>
<dbReference type="STRING" id="1367422.A0A178ZSA3"/>
<dbReference type="InterPro" id="IPR011009">
    <property type="entry name" value="Kinase-like_dom_sf"/>
</dbReference>
<dbReference type="InterPro" id="IPR008984">
    <property type="entry name" value="SMAD_FHA_dom_sf"/>
</dbReference>
<evidence type="ECO:0000256" key="10">
    <source>
        <dbReference type="ARBA" id="ARBA00022840"/>
    </source>
</evidence>
<keyword evidence="20" id="KW-1185">Reference proteome</keyword>
<evidence type="ECO:0000256" key="13">
    <source>
        <dbReference type="ARBA" id="ARBA00047899"/>
    </source>
</evidence>
<comment type="similarity">
    <text evidence="2">Belongs to the protein kinase superfamily. CAMK Ser/Thr protein kinase family. CHEK2 subfamily.</text>
</comment>
<comment type="catalytic activity">
    <reaction evidence="13">
        <text>L-threonyl-[protein] + ATP = O-phospho-L-threonyl-[protein] + ADP + H(+)</text>
        <dbReference type="Rhea" id="RHEA:46608"/>
        <dbReference type="Rhea" id="RHEA-COMP:11060"/>
        <dbReference type="Rhea" id="RHEA-COMP:11605"/>
        <dbReference type="ChEBI" id="CHEBI:15378"/>
        <dbReference type="ChEBI" id="CHEBI:30013"/>
        <dbReference type="ChEBI" id="CHEBI:30616"/>
        <dbReference type="ChEBI" id="CHEBI:61977"/>
        <dbReference type="ChEBI" id="CHEBI:456216"/>
        <dbReference type="EC" id="2.7.11.1"/>
    </reaction>
</comment>
<dbReference type="InterPro" id="IPR000253">
    <property type="entry name" value="FHA_dom"/>
</dbReference>
<dbReference type="GO" id="GO:0005829">
    <property type="term" value="C:cytosol"/>
    <property type="evidence" value="ECO:0007669"/>
    <property type="project" value="TreeGrafter"/>
</dbReference>
<accession>A0A178ZSA3</accession>
<keyword evidence="9" id="KW-0418">Kinase</keyword>
<evidence type="ECO:0000259" key="17">
    <source>
        <dbReference type="PROSITE" id="PS50006"/>
    </source>
</evidence>
<evidence type="ECO:0000256" key="5">
    <source>
        <dbReference type="ARBA" id="ARBA00019599"/>
    </source>
</evidence>
<dbReference type="OrthoDB" id="4129984at2759"/>
<keyword evidence="6 16" id="KW-0723">Serine/threonine-protein kinase</keyword>
<proteinExistence type="inferred from homology"/>
<dbReference type="Gene3D" id="3.30.200.20">
    <property type="entry name" value="Phosphorylase Kinase, domain 1"/>
    <property type="match status" value="1"/>
</dbReference>
<dbReference type="PROSITE" id="PS50011">
    <property type="entry name" value="PROTEIN_KINASE_DOM"/>
    <property type="match status" value="1"/>
</dbReference>
<comment type="subcellular location">
    <subcellularLocation>
        <location evidence="1">Preautophagosomal structure membrane</location>
        <topology evidence="1">Peripheral membrane protein</topology>
    </subcellularLocation>
</comment>
<dbReference type="GO" id="GO:0010506">
    <property type="term" value="P:regulation of autophagy"/>
    <property type="evidence" value="ECO:0007669"/>
    <property type="project" value="InterPro"/>
</dbReference>
<dbReference type="EMBL" id="LVYI01000002">
    <property type="protein sequence ID" value="OAP62697.1"/>
    <property type="molecule type" value="Genomic_DNA"/>
</dbReference>
<dbReference type="InterPro" id="IPR045269">
    <property type="entry name" value="Atg1-like"/>
</dbReference>
<dbReference type="GO" id="GO:0004674">
    <property type="term" value="F:protein serine/threonine kinase activity"/>
    <property type="evidence" value="ECO:0007669"/>
    <property type="project" value="UniProtKB-KW"/>
</dbReference>
<evidence type="ECO:0000256" key="7">
    <source>
        <dbReference type="ARBA" id="ARBA00022679"/>
    </source>
</evidence>
<sequence>MAQIDLSTVVLELTAVNSDAITSFRHPDNEAFLVPVEPSDQEPVHRRAREGTPLANSQSVRAFLRTDCYPYDPLLGWVFGRKDEEEECDFFLGTKEQGVSRKHFRIDHNWKAMTLILTNMSGHGTKWASPDARNSDRVMTSRAILPGEQYSISAGAVELILQIPARGEDEQANFDSNIGRLRLEVEEATPTMNGLKIEPPGPITPLVVGRQRRFVLQNVIGSGAMALVYKAVDFETGDVYAAKAYKLAENTDLHLLSMLNEIKILQKLEHRNIIEYIDLFKDPDPILVMEMAVKSLAEHKITRVNDCVALLKDCLAGLTYLHKEKIIHRDVKPANILLTNENPTQWKLSDFGLSKIAEITTTFCGSPSYLAPEIGGLEYSAYTATVDIWALGIVGLEYTCGIPPGKAKLLQDRTKRGPWNDAVIRQIPLSSLARYLRLMLEPVPAKRPSAATMADMLESWADSSGEVLRNASQHEEGPATKRLRFKATMP</sequence>
<organism evidence="19 20">
    <name type="scientific">Fonsecaea erecta</name>
    <dbReference type="NCBI Taxonomy" id="1367422"/>
    <lineage>
        <taxon>Eukaryota</taxon>
        <taxon>Fungi</taxon>
        <taxon>Dikarya</taxon>
        <taxon>Ascomycota</taxon>
        <taxon>Pezizomycotina</taxon>
        <taxon>Eurotiomycetes</taxon>
        <taxon>Chaetothyriomycetidae</taxon>
        <taxon>Chaetothyriales</taxon>
        <taxon>Herpotrichiellaceae</taxon>
        <taxon>Fonsecaea</taxon>
    </lineage>
</organism>
<evidence type="ECO:0000256" key="3">
    <source>
        <dbReference type="ARBA" id="ARBA00012513"/>
    </source>
</evidence>
<feature type="domain" description="FHA" evidence="17">
    <location>
        <begin position="77"/>
        <end position="125"/>
    </location>
</feature>
<dbReference type="SUPFAM" id="SSF56112">
    <property type="entry name" value="Protein kinase-like (PK-like)"/>
    <property type="match status" value="1"/>
</dbReference>
<dbReference type="Proteomes" id="UP000078343">
    <property type="component" value="Unassembled WGS sequence"/>
</dbReference>
<evidence type="ECO:0000256" key="6">
    <source>
        <dbReference type="ARBA" id="ARBA00022527"/>
    </source>
</evidence>
<evidence type="ECO:0000256" key="16">
    <source>
        <dbReference type="RuleBase" id="RU000304"/>
    </source>
</evidence>
<evidence type="ECO:0000256" key="4">
    <source>
        <dbReference type="ARBA" id="ARBA00018572"/>
    </source>
</evidence>
<keyword evidence="11" id="KW-0072">Autophagy</keyword>
<keyword evidence="7" id="KW-0808">Transferase</keyword>
<feature type="domain" description="Protein kinase" evidence="18">
    <location>
        <begin position="214"/>
        <end position="461"/>
    </location>
</feature>
<dbReference type="SMART" id="SM00220">
    <property type="entry name" value="S_TKc"/>
    <property type="match status" value="1"/>
</dbReference>
<dbReference type="Pfam" id="PF00069">
    <property type="entry name" value="Pkinase"/>
    <property type="match status" value="1"/>
</dbReference>
<comment type="catalytic activity">
    <reaction evidence="14">
        <text>L-seryl-[protein] + ATP = O-phospho-L-seryl-[protein] + ADP + H(+)</text>
        <dbReference type="Rhea" id="RHEA:17989"/>
        <dbReference type="Rhea" id="RHEA-COMP:9863"/>
        <dbReference type="Rhea" id="RHEA-COMP:11604"/>
        <dbReference type="ChEBI" id="CHEBI:15378"/>
        <dbReference type="ChEBI" id="CHEBI:29999"/>
        <dbReference type="ChEBI" id="CHEBI:30616"/>
        <dbReference type="ChEBI" id="CHEBI:83421"/>
        <dbReference type="ChEBI" id="CHEBI:456216"/>
        <dbReference type="EC" id="2.7.11.1"/>
    </reaction>
</comment>
<reference evidence="19 20" key="1">
    <citation type="submission" date="2016-04" db="EMBL/GenBank/DDBJ databases">
        <title>Draft genome of Fonsecaea erecta CBS 125763.</title>
        <authorList>
            <person name="Weiss V.A."/>
            <person name="Vicente V.A."/>
            <person name="Raittz R.T."/>
            <person name="Moreno L.F."/>
            <person name="De Souza E.M."/>
            <person name="Pedrosa F.O."/>
            <person name="Steffens M.B."/>
            <person name="Faoro H."/>
            <person name="Tadra-Sfeir M.Z."/>
            <person name="Najafzadeh M.J."/>
            <person name="Felipe M.S."/>
            <person name="Teixeira M."/>
            <person name="Sun J."/>
            <person name="Xi L."/>
            <person name="Gomes R."/>
            <person name="De Azevedo C.M."/>
            <person name="Salgado C.G."/>
            <person name="Da Silva M.B."/>
            <person name="Nascimento M.F."/>
            <person name="Queiroz-Telles F."/>
            <person name="Attili D.S."/>
            <person name="Gorbushina A."/>
        </authorList>
    </citation>
    <scope>NUCLEOTIDE SEQUENCE [LARGE SCALE GENOMIC DNA]</scope>
    <source>
        <strain evidence="19 20">CBS 125763</strain>
    </source>
</reference>
<evidence type="ECO:0000313" key="19">
    <source>
        <dbReference type="EMBL" id="OAP62697.1"/>
    </source>
</evidence>
<comment type="caution">
    <text evidence="19">The sequence shown here is derived from an EMBL/GenBank/DDBJ whole genome shotgun (WGS) entry which is preliminary data.</text>
</comment>
<dbReference type="PROSITE" id="PS00108">
    <property type="entry name" value="PROTEIN_KINASE_ST"/>
    <property type="match status" value="1"/>
</dbReference>
<dbReference type="Gene3D" id="1.10.510.10">
    <property type="entry name" value="Transferase(Phosphotransferase) domain 1"/>
    <property type="match status" value="1"/>
</dbReference>
<dbReference type="EC" id="2.7.11.1" evidence="3"/>
<dbReference type="GeneID" id="30006094"/>
<evidence type="ECO:0000256" key="12">
    <source>
        <dbReference type="ARBA" id="ARBA00030237"/>
    </source>
</evidence>
<evidence type="ECO:0000256" key="15">
    <source>
        <dbReference type="PROSITE-ProRule" id="PRU10141"/>
    </source>
</evidence>
<evidence type="ECO:0000256" key="8">
    <source>
        <dbReference type="ARBA" id="ARBA00022741"/>
    </source>
</evidence>
<dbReference type="PROSITE" id="PS50006">
    <property type="entry name" value="FHA_DOMAIN"/>
    <property type="match status" value="1"/>
</dbReference>
<evidence type="ECO:0000256" key="2">
    <source>
        <dbReference type="ARBA" id="ARBA00005575"/>
    </source>
</evidence>
<dbReference type="InterPro" id="IPR000719">
    <property type="entry name" value="Prot_kinase_dom"/>
</dbReference>